<dbReference type="AlphaFoldDB" id="A0A1I5Q706"/>
<evidence type="ECO:0000313" key="2">
    <source>
        <dbReference type="EMBL" id="SFP42094.1"/>
    </source>
</evidence>
<feature type="domain" description="WCX" evidence="1">
    <location>
        <begin position="5"/>
        <end position="68"/>
    </location>
</feature>
<dbReference type="STRING" id="587909.SAMN05421810_102535"/>
<dbReference type="Pfam" id="PF25583">
    <property type="entry name" value="WCX"/>
    <property type="match status" value="1"/>
</dbReference>
<name>A0A1I5Q706_9PSEU</name>
<gene>
    <name evidence="2" type="ORF">SAMN05421810_102535</name>
</gene>
<reference evidence="3" key="1">
    <citation type="submission" date="2016-10" db="EMBL/GenBank/DDBJ databases">
        <authorList>
            <person name="Varghese N."/>
            <person name="Submissions S."/>
        </authorList>
    </citation>
    <scope>NUCLEOTIDE SEQUENCE [LARGE SCALE GENOMIC DNA]</scope>
    <source>
        <strain evidence="3">CGMCC 4.5579</strain>
    </source>
</reference>
<dbReference type="InterPro" id="IPR057727">
    <property type="entry name" value="WCX_dom"/>
</dbReference>
<proteinExistence type="predicted"/>
<sequence>MRVHTSADLARELVDPSVATVVDHGDECELRFGTDDLDWAARWLAYLDLDLDVIEPAALVDRLRALGRWLLERY</sequence>
<protein>
    <submittedName>
        <fullName evidence="2">WYL domain-containing protein</fullName>
    </submittedName>
</protein>
<keyword evidence="3" id="KW-1185">Reference proteome</keyword>
<dbReference type="EMBL" id="FOWW01000002">
    <property type="protein sequence ID" value="SFP42094.1"/>
    <property type="molecule type" value="Genomic_DNA"/>
</dbReference>
<dbReference type="Proteomes" id="UP000198727">
    <property type="component" value="Unassembled WGS sequence"/>
</dbReference>
<evidence type="ECO:0000313" key="3">
    <source>
        <dbReference type="Proteomes" id="UP000198727"/>
    </source>
</evidence>
<evidence type="ECO:0000259" key="1">
    <source>
        <dbReference type="Pfam" id="PF25583"/>
    </source>
</evidence>
<accession>A0A1I5Q706</accession>
<organism evidence="2 3">
    <name type="scientific">Amycolatopsis arida</name>
    <dbReference type="NCBI Taxonomy" id="587909"/>
    <lineage>
        <taxon>Bacteria</taxon>
        <taxon>Bacillati</taxon>
        <taxon>Actinomycetota</taxon>
        <taxon>Actinomycetes</taxon>
        <taxon>Pseudonocardiales</taxon>
        <taxon>Pseudonocardiaceae</taxon>
        <taxon>Amycolatopsis</taxon>
    </lineage>
</organism>